<dbReference type="AlphaFoldDB" id="A0A813PJJ1"/>
<evidence type="ECO:0000313" key="10">
    <source>
        <dbReference type="EMBL" id="CAF0755904.1"/>
    </source>
</evidence>
<keyword evidence="7" id="KW-0807">Transducer</keyword>
<dbReference type="EMBL" id="CAJNON010000007">
    <property type="protein sequence ID" value="CAF0755904.1"/>
    <property type="molecule type" value="Genomic_DNA"/>
</dbReference>
<dbReference type="GO" id="GO:0004930">
    <property type="term" value="F:G protein-coupled receptor activity"/>
    <property type="evidence" value="ECO:0007669"/>
    <property type="project" value="UniProtKB-KW"/>
</dbReference>
<comment type="caution">
    <text evidence="10">The sequence shown here is derived from an EMBL/GenBank/DDBJ whole genome shotgun (WGS) entry which is preliminary data.</text>
</comment>
<dbReference type="Pfam" id="PF00001">
    <property type="entry name" value="7tm_1"/>
    <property type="match status" value="1"/>
</dbReference>
<feature type="transmembrane region" description="Helical" evidence="8">
    <location>
        <begin position="45"/>
        <end position="67"/>
    </location>
</feature>
<feature type="transmembrane region" description="Helical" evidence="8">
    <location>
        <begin position="124"/>
        <end position="143"/>
    </location>
</feature>
<dbReference type="InterPro" id="IPR017452">
    <property type="entry name" value="GPCR_Rhodpsn_7TM"/>
</dbReference>
<keyword evidence="2 8" id="KW-0812">Transmembrane</keyword>
<evidence type="ECO:0000259" key="9">
    <source>
        <dbReference type="PROSITE" id="PS50262"/>
    </source>
</evidence>
<comment type="subcellular location">
    <subcellularLocation>
        <location evidence="1">Membrane</location>
        <topology evidence="1">Multi-pass membrane protein</topology>
    </subcellularLocation>
</comment>
<sequence>MLSDLFFIINYWATIASAIIGIFLCLLIIIIIVTHRQCHTVTNVLTCNTCVAITLYFTFRIVTSIYGLRQDSQDYNQPACIFRAYCSLALCTALCYSYSIQAISRLFFAVLYKYKYLLTWRTHCILIAINWLVSVIIPIKPFFHHDGFGYEEESRSCVVTPKIVSISAYVVVLIFVIPLNIVTIVYGVILYRVRQSTRRIAVVKLDTITSTVHNRTHVPNGKRELKIMQNMSAQSTIISCGGILYLILVIWLATQQHSPPPESFYLLALNLISIFTAIMMIALFLMNKPVKKIVSDYIFQLCKVKIETATNLLTNSLGFQQQQEKQYVDAYTEPEPIPIIEQKDFCCQMAPLYVDKDIETIHLTVEFQSTQTDIISTETIACQINPDLNDCSIQTVVNEQKDFSCQFIPTSIDQTTETIITDYHTQISQTDPVSTNDYSCQKTPDYVHQQIETESILTQDIALQCSFNNEIIFDDQQIQTDRISHIDVSIQYESEIDESDTAILPILFCEDLPIEIEINKEDIQIETKILFDQECQTINNSFLQLNEYTQTPHIHLTDCASQSTIITYENEHMQTEPDSSLYSSSL</sequence>
<gene>
    <name evidence="10" type="ORF">VCS650_LOCUS1523</name>
</gene>
<dbReference type="InterPro" id="IPR050125">
    <property type="entry name" value="GPCR_opsins"/>
</dbReference>
<keyword evidence="5 8" id="KW-0472">Membrane</keyword>
<accession>A0A813PJJ1</accession>
<dbReference type="PROSITE" id="PS50262">
    <property type="entry name" value="G_PROTEIN_RECEP_F1_2"/>
    <property type="match status" value="1"/>
</dbReference>
<dbReference type="Proteomes" id="UP000663891">
    <property type="component" value="Unassembled WGS sequence"/>
</dbReference>
<dbReference type="InterPro" id="IPR000276">
    <property type="entry name" value="GPCR_Rhodpsn"/>
</dbReference>
<dbReference type="PANTHER" id="PTHR24240">
    <property type="entry name" value="OPSIN"/>
    <property type="match status" value="1"/>
</dbReference>
<dbReference type="Gene3D" id="1.20.1070.10">
    <property type="entry name" value="Rhodopsin 7-helix transmembrane proteins"/>
    <property type="match status" value="1"/>
</dbReference>
<dbReference type="CDD" id="cd00637">
    <property type="entry name" value="7tm_classA_rhodopsin-like"/>
    <property type="match status" value="1"/>
</dbReference>
<feature type="transmembrane region" description="Helical" evidence="8">
    <location>
        <begin position="163"/>
        <end position="189"/>
    </location>
</feature>
<evidence type="ECO:0000313" key="11">
    <source>
        <dbReference type="Proteomes" id="UP000663891"/>
    </source>
</evidence>
<evidence type="ECO:0000256" key="6">
    <source>
        <dbReference type="ARBA" id="ARBA00023170"/>
    </source>
</evidence>
<dbReference type="SUPFAM" id="SSF81321">
    <property type="entry name" value="Family A G protein-coupled receptor-like"/>
    <property type="match status" value="1"/>
</dbReference>
<evidence type="ECO:0000256" key="5">
    <source>
        <dbReference type="ARBA" id="ARBA00023136"/>
    </source>
</evidence>
<feature type="transmembrane region" description="Helical" evidence="8">
    <location>
        <begin position="87"/>
        <end position="112"/>
    </location>
</feature>
<proteinExistence type="predicted"/>
<evidence type="ECO:0000256" key="8">
    <source>
        <dbReference type="SAM" id="Phobius"/>
    </source>
</evidence>
<feature type="transmembrane region" description="Helical" evidence="8">
    <location>
        <begin position="12"/>
        <end position="33"/>
    </location>
</feature>
<feature type="transmembrane region" description="Helical" evidence="8">
    <location>
        <begin position="264"/>
        <end position="285"/>
    </location>
</feature>
<keyword evidence="4" id="KW-0297">G-protein coupled receptor</keyword>
<evidence type="ECO:0000256" key="2">
    <source>
        <dbReference type="ARBA" id="ARBA00022692"/>
    </source>
</evidence>
<evidence type="ECO:0000256" key="4">
    <source>
        <dbReference type="ARBA" id="ARBA00023040"/>
    </source>
</evidence>
<reference evidence="10" key="1">
    <citation type="submission" date="2021-02" db="EMBL/GenBank/DDBJ databases">
        <authorList>
            <person name="Nowell W R."/>
        </authorList>
    </citation>
    <scope>NUCLEOTIDE SEQUENCE</scope>
</reference>
<keyword evidence="3 8" id="KW-1133">Transmembrane helix</keyword>
<feature type="domain" description="G-protein coupled receptors family 1 profile" evidence="9">
    <location>
        <begin position="24"/>
        <end position="252"/>
    </location>
</feature>
<evidence type="ECO:0000256" key="3">
    <source>
        <dbReference type="ARBA" id="ARBA00022989"/>
    </source>
</evidence>
<protein>
    <recommendedName>
        <fullName evidence="9">G-protein coupled receptors family 1 profile domain-containing protein</fullName>
    </recommendedName>
</protein>
<evidence type="ECO:0000256" key="7">
    <source>
        <dbReference type="ARBA" id="ARBA00023224"/>
    </source>
</evidence>
<organism evidence="10 11">
    <name type="scientific">Adineta steineri</name>
    <dbReference type="NCBI Taxonomy" id="433720"/>
    <lineage>
        <taxon>Eukaryota</taxon>
        <taxon>Metazoa</taxon>
        <taxon>Spiralia</taxon>
        <taxon>Gnathifera</taxon>
        <taxon>Rotifera</taxon>
        <taxon>Eurotatoria</taxon>
        <taxon>Bdelloidea</taxon>
        <taxon>Adinetida</taxon>
        <taxon>Adinetidae</taxon>
        <taxon>Adineta</taxon>
    </lineage>
</organism>
<dbReference type="GO" id="GO:0016020">
    <property type="term" value="C:membrane"/>
    <property type="evidence" value="ECO:0007669"/>
    <property type="project" value="UniProtKB-SubCell"/>
</dbReference>
<name>A0A813PJJ1_9BILA</name>
<dbReference type="OrthoDB" id="10013967at2759"/>
<keyword evidence="6" id="KW-0675">Receptor</keyword>
<feature type="transmembrane region" description="Helical" evidence="8">
    <location>
        <begin position="232"/>
        <end position="252"/>
    </location>
</feature>
<evidence type="ECO:0000256" key="1">
    <source>
        <dbReference type="ARBA" id="ARBA00004141"/>
    </source>
</evidence>